<accession>A0AAE0CAI5</accession>
<dbReference type="Pfam" id="PF02518">
    <property type="entry name" value="HATPase_c"/>
    <property type="match status" value="1"/>
</dbReference>
<dbReference type="GO" id="GO:0000155">
    <property type="term" value="F:phosphorelay sensor kinase activity"/>
    <property type="evidence" value="ECO:0007669"/>
    <property type="project" value="TreeGrafter"/>
</dbReference>
<dbReference type="PANTHER" id="PTHR43547:SF2">
    <property type="entry name" value="HYBRID SIGNAL TRANSDUCTION HISTIDINE KINASE C"/>
    <property type="match status" value="1"/>
</dbReference>
<evidence type="ECO:0000259" key="4">
    <source>
        <dbReference type="PROSITE" id="PS50110"/>
    </source>
</evidence>
<dbReference type="Pfam" id="PF00072">
    <property type="entry name" value="Response_reg"/>
    <property type="match status" value="1"/>
</dbReference>
<gene>
    <name evidence="5" type="ORF">CYMTET_39180</name>
</gene>
<dbReference type="InterPro" id="IPR011006">
    <property type="entry name" value="CheY-like_superfamily"/>
</dbReference>
<dbReference type="EMBL" id="LGRX02026023">
    <property type="protein sequence ID" value="KAK3251461.1"/>
    <property type="molecule type" value="Genomic_DNA"/>
</dbReference>
<dbReference type="SUPFAM" id="SSF55874">
    <property type="entry name" value="ATPase domain of HSP90 chaperone/DNA topoisomerase II/histidine kinase"/>
    <property type="match status" value="1"/>
</dbReference>
<feature type="modified residue" description="4-aspartylphosphate" evidence="2">
    <location>
        <position position="329"/>
    </location>
</feature>
<proteinExistence type="predicted"/>
<feature type="region of interest" description="Disordered" evidence="3">
    <location>
        <begin position="245"/>
        <end position="270"/>
    </location>
</feature>
<dbReference type="InterPro" id="IPR001789">
    <property type="entry name" value="Sig_transdc_resp-reg_receiver"/>
</dbReference>
<dbReference type="Gene3D" id="3.40.50.2300">
    <property type="match status" value="1"/>
</dbReference>
<dbReference type="InterPro" id="IPR003594">
    <property type="entry name" value="HATPase_dom"/>
</dbReference>
<dbReference type="PANTHER" id="PTHR43547">
    <property type="entry name" value="TWO-COMPONENT HISTIDINE KINASE"/>
    <property type="match status" value="1"/>
</dbReference>
<dbReference type="Proteomes" id="UP001190700">
    <property type="component" value="Unassembled WGS sequence"/>
</dbReference>
<evidence type="ECO:0000256" key="2">
    <source>
        <dbReference type="PROSITE-ProRule" id="PRU00169"/>
    </source>
</evidence>
<evidence type="ECO:0000256" key="3">
    <source>
        <dbReference type="SAM" id="MobiDB-lite"/>
    </source>
</evidence>
<protein>
    <recommendedName>
        <fullName evidence="4">Response regulatory domain-containing protein</fullName>
    </recommendedName>
</protein>
<sequence>MNDVTNEVQQYQEDRTREHVKAKSISRLLHDLKTPMNVAAAVADDVIDTLQTHDIECKDLSENVQMLRTVARIASDRASAHSLRKESISQYTYTNCVATAIGCTVDLYKPLFSNLHNIQFQKKNYIPLNIAGLIQQEVIRRNLENLISNAIQFTYKGYVIVAYSLLKTTLTFQVIDTGKGVPASKKADIFSGRQLQYTSEGIGIGLQSVMHLSDSVRCLDNPEGHGSVFEFTTEVKTKTSYDADTTFATPREPADTVSDRTPDTNAPETHPLGKDEIRILLVEDDKIQLAIYKNKITRIIPNCKLVTACNGLEGLEMIRQSTFDVIMSDFNMPIDIDSVELATMIMNRYQMMHRVMLELYNIGFLYKPPKWLPGLPDSLEYDHADYFHLHDSDSVTRRPSVYTNLWNRFKQMDESAVVKYLWSDADDVASILRILRRS</sequence>
<keyword evidence="6" id="KW-1185">Reference proteome</keyword>
<feature type="compositionally biased region" description="Basic and acidic residues" evidence="3">
    <location>
        <begin position="252"/>
        <end position="262"/>
    </location>
</feature>
<keyword evidence="1 2" id="KW-0597">Phosphoprotein</keyword>
<evidence type="ECO:0000313" key="5">
    <source>
        <dbReference type="EMBL" id="KAK3251461.1"/>
    </source>
</evidence>
<name>A0AAE0CAI5_9CHLO</name>
<dbReference type="SMART" id="SM00387">
    <property type="entry name" value="HATPase_c"/>
    <property type="match status" value="1"/>
</dbReference>
<dbReference type="AlphaFoldDB" id="A0AAE0CAI5"/>
<dbReference type="SUPFAM" id="SSF52172">
    <property type="entry name" value="CheY-like"/>
    <property type="match status" value="1"/>
</dbReference>
<reference evidence="5 6" key="1">
    <citation type="journal article" date="2015" name="Genome Biol. Evol.">
        <title>Comparative Genomics of a Bacterivorous Green Alga Reveals Evolutionary Causalities and Consequences of Phago-Mixotrophic Mode of Nutrition.</title>
        <authorList>
            <person name="Burns J.A."/>
            <person name="Paasch A."/>
            <person name="Narechania A."/>
            <person name="Kim E."/>
        </authorList>
    </citation>
    <scope>NUCLEOTIDE SEQUENCE [LARGE SCALE GENOMIC DNA]</scope>
    <source>
        <strain evidence="5 6">PLY_AMNH</strain>
    </source>
</reference>
<evidence type="ECO:0000256" key="1">
    <source>
        <dbReference type="ARBA" id="ARBA00022553"/>
    </source>
</evidence>
<dbReference type="InterPro" id="IPR036890">
    <property type="entry name" value="HATPase_C_sf"/>
</dbReference>
<evidence type="ECO:0000313" key="6">
    <source>
        <dbReference type="Proteomes" id="UP001190700"/>
    </source>
</evidence>
<dbReference type="PROSITE" id="PS50110">
    <property type="entry name" value="RESPONSE_REGULATORY"/>
    <property type="match status" value="1"/>
</dbReference>
<comment type="caution">
    <text evidence="5">The sequence shown here is derived from an EMBL/GenBank/DDBJ whole genome shotgun (WGS) entry which is preliminary data.</text>
</comment>
<dbReference type="Gene3D" id="3.30.565.10">
    <property type="entry name" value="Histidine kinase-like ATPase, C-terminal domain"/>
    <property type="match status" value="1"/>
</dbReference>
<feature type="domain" description="Response regulatory" evidence="4">
    <location>
        <begin position="278"/>
        <end position="438"/>
    </location>
</feature>
<organism evidence="5 6">
    <name type="scientific">Cymbomonas tetramitiformis</name>
    <dbReference type="NCBI Taxonomy" id="36881"/>
    <lineage>
        <taxon>Eukaryota</taxon>
        <taxon>Viridiplantae</taxon>
        <taxon>Chlorophyta</taxon>
        <taxon>Pyramimonadophyceae</taxon>
        <taxon>Pyramimonadales</taxon>
        <taxon>Pyramimonadaceae</taxon>
        <taxon>Cymbomonas</taxon>
    </lineage>
</organism>